<dbReference type="STRING" id="58919.A0A316Z5R9"/>
<feature type="compositionally biased region" description="Polar residues" evidence="1">
    <location>
        <begin position="645"/>
        <end position="663"/>
    </location>
</feature>
<organism evidence="4 5">
    <name type="scientific">Tilletiopsis washingtonensis</name>
    <dbReference type="NCBI Taxonomy" id="58919"/>
    <lineage>
        <taxon>Eukaryota</taxon>
        <taxon>Fungi</taxon>
        <taxon>Dikarya</taxon>
        <taxon>Basidiomycota</taxon>
        <taxon>Ustilaginomycotina</taxon>
        <taxon>Exobasidiomycetes</taxon>
        <taxon>Entylomatales</taxon>
        <taxon>Entylomatales incertae sedis</taxon>
        <taxon>Tilletiopsis</taxon>
    </lineage>
</organism>
<feature type="transmembrane region" description="Helical" evidence="2">
    <location>
        <begin position="337"/>
        <end position="357"/>
    </location>
</feature>
<evidence type="ECO:0000256" key="3">
    <source>
        <dbReference type="SAM" id="SignalP"/>
    </source>
</evidence>
<protein>
    <recommendedName>
        <fullName evidence="6">TRP C-terminal domain-containing protein</fullName>
    </recommendedName>
</protein>
<keyword evidence="2" id="KW-0472">Membrane</keyword>
<dbReference type="GeneID" id="37272996"/>
<feature type="signal peptide" evidence="3">
    <location>
        <begin position="1"/>
        <end position="23"/>
    </location>
</feature>
<feature type="compositionally biased region" description="Polar residues" evidence="1">
    <location>
        <begin position="174"/>
        <end position="184"/>
    </location>
</feature>
<evidence type="ECO:0000256" key="1">
    <source>
        <dbReference type="SAM" id="MobiDB-lite"/>
    </source>
</evidence>
<keyword evidence="5" id="KW-1185">Reference proteome</keyword>
<sequence length="984" mass="103162">MFRLSLLFLPCLLVALLATPTVALSHSSQPAAQAASEASDAPCYAVAGRQCHSHVRPGDDDSDGARVQQQVLPDEVIMPCYMQDGRRCHSHHRPANVQVLARAGVIAADGERLPCYDIAGRHCHSHPRPGDGFSLRRRQLITVDFSGPSVEESASAASGLTTPTPAPVASSTSRVQEVTTSVEDTPTAEASSTSTTLSAPPSSSQTSSAAVQTPASTSLAPSTIAPSVTSSAASLATSTTAVAVTSSSAVTRSDAVPSSTASRPASSAASLYPLYTALPSVSRFDIAPQLLPGEASELPVIVAGSLAFLPVLLLLVAFSLSALSSLVLLFSRARVPGIFAALLHPIWTTLLLLWLGLATQTLSKERVEEQQAVTQRQSFRPQDFGFAISSLPATPGTVLTAATAMQESRHHVLVRRTLLVVIAGLAPLDLAAAVLFVVGPATAAGALDRIAAVVGAGILSTMLVRLAMVAKHQSSKERLGQLAVLASIFVLLALACTSLALPGFRRSPLGVVFSSLISLVLLGASLLLWPAERHTSRRAGSSYFTELPTPERRGGPPPYSRCTGWRMDSCTKSPVSVYIPEVDRARTPIQERGVSGIYSQSPPEMSQMQAGFVFPVAFPNPHGGDLNRDWSESLPVPPARRQSAAAPTSSKQVRPDTANSTATCETFNSDERHTAQAVIVEVAEVMPAVERTTHARMVSLGSTPSLSRKGTARTQRSGTLNSCKNLPPLPGSTEVCRSVSANTMNGSDAHATHIHGELLDRFPTPPSSPAREKERASPRKAVPRCSPLAAAADKWTAEPDFTTAWPQDAAHDGEVEADGASRANVKRSSSHTHLSVTSFMSSLARNKVYPRTASSEQSRPSVSANRDEFVADAGAPAVPELPLGAAAEGTPTFEVTQRYSDLPFPAPAFLSQAGRGNSISSTASQQSPASPLSPACLLAPGTFSSTGSTGRDSGSSQPPTPSQYGTPRGSAILEPDSQLPYYDE</sequence>
<evidence type="ECO:0000256" key="2">
    <source>
        <dbReference type="SAM" id="Phobius"/>
    </source>
</evidence>
<feature type="chain" id="PRO_5016247938" description="TRP C-terminal domain-containing protein" evidence="3">
    <location>
        <begin position="24"/>
        <end position="984"/>
    </location>
</feature>
<keyword evidence="2" id="KW-1133">Transmembrane helix</keyword>
<feature type="compositionally biased region" description="Polar residues" evidence="1">
    <location>
        <begin position="701"/>
        <end position="724"/>
    </location>
</feature>
<feature type="region of interest" description="Disordered" evidence="1">
    <location>
        <begin position="758"/>
        <end position="786"/>
    </location>
</feature>
<feature type="region of interest" description="Disordered" evidence="1">
    <location>
        <begin position="154"/>
        <end position="223"/>
    </location>
</feature>
<keyword evidence="3" id="KW-0732">Signal</keyword>
<feature type="compositionally biased region" description="Low complexity" evidence="1">
    <location>
        <begin position="185"/>
        <end position="218"/>
    </location>
</feature>
<feature type="transmembrane region" description="Helical" evidence="2">
    <location>
        <begin position="417"/>
        <end position="438"/>
    </location>
</feature>
<feature type="region of interest" description="Disordered" evidence="1">
    <location>
        <begin position="813"/>
        <end position="832"/>
    </location>
</feature>
<accession>A0A316Z5R9</accession>
<feature type="transmembrane region" description="Helical" evidence="2">
    <location>
        <begin position="450"/>
        <end position="470"/>
    </location>
</feature>
<feature type="region of interest" description="Disordered" evidence="1">
    <location>
        <begin position="624"/>
        <end position="663"/>
    </location>
</feature>
<feature type="compositionally biased region" description="Low complexity" evidence="1">
    <location>
        <begin position="161"/>
        <end position="173"/>
    </location>
</feature>
<feature type="region of interest" description="Disordered" evidence="1">
    <location>
        <begin position="701"/>
        <end position="726"/>
    </location>
</feature>
<feature type="compositionally biased region" description="Low complexity" evidence="1">
    <location>
        <begin position="918"/>
        <end position="956"/>
    </location>
</feature>
<feature type="transmembrane region" description="Helical" evidence="2">
    <location>
        <begin position="510"/>
        <end position="529"/>
    </location>
</feature>
<reference evidence="4 5" key="1">
    <citation type="journal article" date="2018" name="Mol. Biol. Evol.">
        <title>Broad Genomic Sampling Reveals a Smut Pathogenic Ancestry of the Fungal Clade Ustilaginomycotina.</title>
        <authorList>
            <person name="Kijpornyongpan T."/>
            <person name="Mondo S.J."/>
            <person name="Barry K."/>
            <person name="Sandor L."/>
            <person name="Lee J."/>
            <person name="Lipzen A."/>
            <person name="Pangilinan J."/>
            <person name="LaButti K."/>
            <person name="Hainaut M."/>
            <person name="Henrissat B."/>
            <person name="Grigoriev I.V."/>
            <person name="Spatafora J.W."/>
            <person name="Aime M.C."/>
        </authorList>
    </citation>
    <scope>NUCLEOTIDE SEQUENCE [LARGE SCALE GENOMIC DNA]</scope>
    <source>
        <strain evidence="4 5">MCA 4186</strain>
    </source>
</reference>
<name>A0A316Z5R9_9BASI</name>
<feature type="region of interest" description="Disordered" evidence="1">
    <location>
        <begin position="904"/>
        <end position="984"/>
    </location>
</feature>
<dbReference type="Proteomes" id="UP000245946">
    <property type="component" value="Unassembled WGS sequence"/>
</dbReference>
<feature type="transmembrane region" description="Helical" evidence="2">
    <location>
        <begin position="482"/>
        <end position="504"/>
    </location>
</feature>
<evidence type="ECO:0008006" key="6">
    <source>
        <dbReference type="Google" id="ProtNLM"/>
    </source>
</evidence>
<evidence type="ECO:0000313" key="5">
    <source>
        <dbReference type="Proteomes" id="UP000245946"/>
    </source>
</evidence>
<proteinExistence type="predicted"/>
<evidence type="ECO:0000313" key="4">
    <source>
        <dbReference type="EMBL" id="PWN96302.1"/>
    </source>
</evidence>
<feature type="transmembrane region" description="Helical" evidence="2">
    <location>
        <begin position="384"/>
        <end position="405"/>
    </location>
</feature>
<dbReference type="EMBL" id="KZ819300">
    <property type="protein sequence ID" value="PWN96302.1"/>
    <property type="molecule type" value="Genomic_DNA"/>
</dbReference>
<feature type="transmembrane region" description="Helical" evidence="2">
    <location>
        <begin position="306"/>
        <end position="330"/>
    </location>
</feature>
<dbReference type="AlphaFoldDB" id="A0A316Z5R9"/>
<keyword evidence="2" id="KW-0812">Transmembrane</keyword>
<gene>
    <name evidence="4" type="ORF">FA09DRAFT_362244</name>
</gene>
<dbReference type="RefSeq" id="XP_025596581.1">
    <property type="nucleotide sequence ID" value="XM_025745452.1"/>
</dbReference>